<dbReference type="OrthoDB" id="641315at2759"/>
<dbReference type="InterPro" id="IPR003690">
    <property type="entry name" value="MTERF"/>
</dbReference>
<dbReference type="OMA" id="HPRIFTH"/>
<keyword evidence="2" id="KW-0806">Transcription termination</keyword>
<name>A0A5P1F6H0_ASPOF</name>
<dbReference type="GO" id="GO:0006353">
    <property type="term" value="P:DNA-templated transcription termination"/>
    <property type="evidence" value="ECO:0007669"/>
    <property type="project" value="UniProtKB-KW"/>
</dbReference>
<comment type="similarity">
    <text evidence="1">Belongs to the mTERF family.</text>
</comment>
<dbReference type="Proteomes" id="UP000243459">
    <property type="component" value="Chromosome 3"/>
</dbReference>
<dbReference type="GO" id="GO:0003676">
    <property type="term" value="F:nucleic acid binding"/>
    <property type="evidence" value="ECO:0007669"/>
    <property type="project" value="InterPro"/>
</dbReference>
<dbReference type="PANTHER" id="PTHR13068:SF236">
    <property type="entry name" value="OS02G0749800 PROTEIN"/>
    <property type="match status" value="1"/>
</dbReference>
<protein>
    <submittedName>
        <fullName evidence="4">Uncharacterized protein</fullName>
    </submittedName>
</protein>
<organism evidence="4 5">
    <name type="scientific">Asparagus officinalis</name>
    <name type="common">Garden asparagus</name>
    <dbReference type="NCBI Taxonomy" id="4686"/>
    <lineage>
        <taxon>Eukaryota</taxon>
        <taxon>Viridiplantae</taxon>
        <taxon>Streptophyta</taxon>
        <taxon>Embryophyta</taxon>
        <taxon>Tracheophyta</taxon>
        <taxon>Spermatophyta</taxon>
        <taxon>Magnoliopsida</taxon>
        <taxon>Liliopsida</taxon>
        <taxon>Asparagales</taxon>
        <taxon>Asparagaceae</taxon>
        <taxon>Asparagoideae</taxon>
        <taxon>Asparagus</taxon>
    </lineage>
</organism>
<dbReference type="InterPro" id="IPR038538">
    <property type="entry name" value="MTERF_sf"/>
</dbReference>
<dbReference type="Pfam" id="PF02536">
    <property type="entry name" value="mTERF"/>
    <property type="match status" value="1"/>
</dbReference>
<evidence type="ECO:0000256" key="2">
    <source>
        <dbReference type="ARBA" id="ARBA00022472"/>
    </source>
</evidence>
<dbReference type="SMART" id="SM00733">
    <property type="entry name" value="Mterf"/>
    <property type="match status" value="5"/>
</dbReference>
<dbReference type="PANTHER" id="PTHR13068">
    <property type="entry name" value="CGI-12 PROTEIN-RELATED"/>
    <property type="match status" value="1"/>
</dbReference>
<dbReference type="Gene3D" id="1.25.70.10">
    <property type="entry name" value="Transcription termination factor 3, mitochondrial"/>
    <property type="match status" value="1"/>
</dbReference>
<dbReference type="Gramene" id="ONK73958">
    <property type="protein sequence ID" value="ONK73958"/>
    <property type="gene ID" value="A4U43_C03F1340"/>
</dbReference>
<gene>
    <name evidence="4" type="ORF">A4U43_C03F1340</name>
</gene>
<sequence>MAMMLPLLKRSLYLTSPLSITPKNATFILRLSSSASATQNPSPKSNIMADYLIKSFGFPPQKAATASNYIAHSASTENADSVRNFLERHGFTESQIHAIVSWDARILVANVDETLRPNYKALRDIGYFSDAELNRLLTYHPRIFTHPRAIPRLNFWKEFLMNDKKKLLTAFVRNPGLICQDIDSGITPKISLLKDYGLSQNDIAILLLRGPGVFRRSVTSMEALLNMIAKELQLADKSWKFARCLIALSSIGTDNFQVKKELFMSFGWTERDFLDALRRDPLMVRFSEENIRGKVEFLVGKGGCENSYIVSHPSILGFSLEKRLMPRCHVMNILKSSNLVGRVGNLYNVICLTEKKFLDKVIFPNMARLPELHDTYIAACASQIPL</sequence>
<keyword evidence="3" id="KW-0809">Transit peptide</keyword>
<dbReference type="AlphaFoldDB" id="A0A5P1F6H0"/>
<evidence type="ECO:0000256" key="3">
    <source>
        <dbReference type="ARBA" id="ARBA00022946"/>
    </source>
</evidence>
<evidence type="ECO:0000256" key="1">
    <source>
        <dbReference type="ARBA" id="ARBA00007692"/>
    </source>
</evidence>
<reference evidence="5" key="1">
    <citation type="journal article" date="2017" name="Nat. Commun.">
        <title>The asparagus genome sheds light on the origin and evolution of a young Y chromosome.</title>
        <authorList>
            <person name="Harkess A."/>
            <person name="Zhou J."/>
            <person name="Xu C."/>
            <person name="Bowers J.E."/>
            <person name="Van der Hulst R."/>
            <person name="Ayyampalayam S."/>
            <person name="Mercati F."/>
            <person name="Riccardi P."/>
            <person name="McKain M.R."/>
            <person name="Kakrana A."/>
            <person name="Tang H."/>
            <person name="Ray J."/>
            <person name="Groenendijk J."/>
            <person name="Arikit S."/>
            <person name="Mathioni S.M."/>
            <person name="Nakano M."/>
            <person name="Shan H."/>
            <person name="Telgmann-Rauber A."/>
            <person name="Kanno A."/>
            <person name="Yue Z."/>
            <person name="Chen H."/>
            <person name="Li W."/>
            <person name="Chen Y."/>
            <person name="Xu X."/>
            <person name="Zhang Y."/>
            <person name="Luo S."/>
            <person name="Chen H."/>
            <person name="Gao J."/>
            <person name="Mao Z."/>
            <person name="Pires J.C."/>
            <person name="Luo M."/>
            <person name="Kudrna D."/>
            <person name="Wing R.A."/>
            <person name="Meyers B.C."/>
            <person name="Yi K."/>
            <person name="Kong H."/>
            <person name="Lavrijsen P."/>
            <person name="Sunseri F."/>
            <person name="Falavigna A."/>
            <person name="Ye Y."/>
            <person name="Leebens-Mack J.H."/>
            <person name="Chen G."/>
        </authorList>
    </citation>
    <scope>NUCLEOTIDE SEQUENCE [LARGE SCALE GENOMIC DNA]</scope>
    <source>
        <strain evidence="5">cv. DH0086</strain>
    </source>
</reference>
<accession>A0A5P1F6H0</accession>
<evidence type="ECO:0000313" key="5">
    <source>
        <dbReference type="Proteomes" id="UP000243459"/>
    </source>
</evidence>
<keyword evidence="2" id="KW-0804">Transcription</keyword>
<keyword evidence="2" id="KW-0805">Transcription regulation</keyword>
<dbReference type="FunFam" id="1.25.70.10:FF:000001">
    <property type="entry name" value="Mitochondrial transcription termination factor-like"/>
    <property type="match status" value="1"/>
</dbReference>
<keyword evidence="5" id="KW-1185">Reference proteome</keyword>
<evidence type="ECO:0000313" key="4">
    <source>
        <dbReference type="EMBL" id="ONK73958.1"/>
    </source>
</evidence>
<dbReference type="EMBL" id="CM007383">
    <property type="protein sequence ID" value="ONK73958.1"/>
    <property type="molecule type" value="Genomic_DNA"/>
</dbReference>
<proteinExistence type="inferred from homology"/>